<dbReference type="InterPro" id="IPR047793">
    <property type="entry name" value="LiaF_C"/>
</dbReference>
<dbReference type="Pfam" id="PF09922">
    <property type="entry name" value="LiaF-like_C"/>
    <property type="match status" value="1"/>
</dbReference>
<dbReference type="RefSeq" id="WP_307326340.1">
    <property type="nucleotide sequence ID" value="NZ_JAUSUG010000010.1"/>
</dbReference>
<evidence type="ECO:0000259" key="2">
    <source>
        <dbReference type="Pfam" id="PF09922"/>
    </source>
</evidence>
<keyword evidence="1" id="KW-1133">Transmembrane helix</keyword>
<dbReference type="Pfam" id="PF22570">
    <property type="entry name" value="LiaF-TM"/>
    <property type="match status" value="1"/>
</dbReference>
<name>A0ABT9ZX23_9BACI</name>
<sequence length="275" mass="30915">MKNIIGLFILTIGLLFLLSNTGLINTEVTGLFSTFWPVLIILIGLKVFFEGIIYFFHSIRRDKWHIGKTVWGAFILAIGVILLGNNAEWFSISLADLWSWTWPVLIVYIGIKILFNKTGDIVINLGPSSSEDDSDHWDKAKIKKIKKKWKSNRVKYNQFIGDIQMGKQPWELDGADVAMGIGDINVDLTKAILKEGENVLNIAGWIGSVKILVPRDMALKAFADVRLGEVTLFDDSYSGTSRNATYTSENFYEAEKKVILHVNLNIGDVEVMTVD</sequence>
<keyword evidence="1" id="KW-0812">Transmembrane</keyword>
<keyword evidence="5" id="KW-1185">Reference proteome</keyword>
<evidence type="ECO:0000256" key="1">
    <source>
        <dbReference type="SAM" id="Phobius"/>
    </source>
</evidence>
<feature type="domain" description="Cell wall-active antibiotics response LiaF-like C-terminal" evidence="2">
    <location>
        <begin position="159"/>
        <end position="271"/>
    </location>
</feature>
<dbReference type="InterPro" id="IPR024425">
    <property type="entry name" value="LiaF-like_C"/>
</dbReference>
<proteinExistence type="predicted"/>
<dbReference type="NCBIfam" id="NF040535">
    <property type="entry name" value="LiaF_C_term"/>
    <property type="match status" value="1"/>
</dbReference>
<dbReference type="EMBL" id="JAUSUG010000010">
    <property type="protein sequence ID" value="MDQ0255414.1"/>
    <property type="molecule type" value="Genomic_DNA"/>
</dbReference>
<evidence type="ECO:0000313" key="4">
    <source>
        <dbReference type="EMBL" id="MDQ0255414.1"/>
    </source>
</evidence>
<keyword evidence="1" id="KW-0472">Membrane</keyword>
<organism evidence="4 5">
    <name type="scientific">Evansella vedderi</name>
    <dbReference type="NCBI Taxonomy" id="38282"/>
    <lineage>
        <taxon>Bacteria</taxon>
        <taxon>Bacillati</taxon>
        <taxon>Bacillota</taxon>
        <taxon>Bacilli</taxon>
        <taxon>Bacillales</taxon>
        <taxon>Bacillaceae</taxon>
        <taxon>Evansella</taxon>
    </lineage>
</organism>
<dbReference type="InterPro" id="IPR016975">
    <property type="entry name" value="Cell_wall_LiaF"/>
</dbReference>
<protein>
    <submittedName>
        <fullName evidence="4">Lia operon protein LiaF</fullName>
    </submittedName>
</protein>
<gene>
    <name evidence="4" type="ORF">J2S74_002796</name>
</gene>
<feature type="transmembrane region" description="Helical" evidence="1">
    <location>
        <begin position="36"/>
        <end position="57"/>
    </location>
</feature>
<dbReference type="PIRSF" id="PIRSF031509">
    <property type="entry name" value="Cell_wall_LiaF/YvqF"/>
    <property type="match status" value="1"/>
</dbReference>
<dbReference type="InterPro" id="IPR054331">
    <property type="entry name" value="LiaF_TM"/>
</dbReference>
<feature type="transmembrane region" description="Helical" evidence="1">
    <location>
        <begin position="97"/>
        <end position="115"/>
    </location>
</feature>
<comment type="caution">
    <text evidence="4">The sequence shown here is derived from an EMBL/GenBank/DDBJ whole genome shotgun (WGS) entry which is preliminary data.</text>
</comment>
<feature type="domain" description="LiaF transmembrane" evidence="3">
    <location>
        <begin position="4"/>
        <end position="118"/>
    </location>
</feature>
<feature type="transmembrane region" description="Helical" evidence="1">
    <location>
        <begin position="69"/>
        <end position="85"/>
    </location>
</feature>
<evidence type="ECO:0000259" key="3">
    <source>
        <dbReference type="Pfam" id="PF22570"/>
    </source>
</evidence>
<evidence type="ECO:0000313" key="5">
    <source>
        <dbReference type="Proteomes" id="UP001230005"/>
    </source>
</evidence>
<dbReference type="Proteomes" id="UP001230005">
    <property type="component" value="Unassembled WGS sequence"/>
</dbReference>
<accession>A0ABT9ZX23</accession>
<reference evidence="4 5" key="1">
    <citation type="submission" date="2023-07" db="EMBL/GenBank/DDBJ databases">
        <title>Genomic Encyclopedia of Type Strains, Phase IV (KMG-IV): sequencing the most valuable type-strain genomes for metagenomic binning, comparative biology and taxonomic classification.</title>
        <authorList>
            <person name="Goeker M."/>
        </authorList>
    </citation>
    <scope>NUCLEOTIDE SEQUENCE [LARGE SCALE GENOMIC DNA]</scope>
    <source>
        <strain evidence="4 5">DSM 9768</strain>
    </source>
</reference>